<evidence type="ECO:0000256" key="2">
    <source>
        <dbReference type="ARBA" id="ARBA00004496"/>
    </source>
</evidence>
<evidence type="ECO:0000256" key="10">
    <source>
        <dbReference type="SAM" id="MobiDB-lite"/>
    </source>
</evidence>
<evidence type="ECO:0000256" key="7">
    <source>
        <dbReference type="ARBA" id="ARBA00022691"/>
    </source>
</evidence>
<gene>
    <name evidence="11" type="ORF">MELLADRAFT_113565</name>
</gene>
<dbReference type="eggNOG" id="KOG2920">
    <property type="taxonomic scope" value="Eukaryota"/>
</dbReference>
<evidence type="ECO:0000256" key="9">
    <source>
        <dbReference type="ARBA" id="ARBA00038126"/>
    </source>
</evidence>
<dbReference type="SUPFAM" id="SSF53335">
    <property type="entry name" value="S-adenosyl-L-methionine-dependent methyltransferases"/>
    <property type="match status" value="1"/>
</dbReference>
<dbReference type="GeneID" id="18925026"/>
<comment type="subcellular location">
    <subcellularLocation>
        <location evidence="2">Cytoplasm</location>
    </subcellularLocation>
    <subcellularLocation>
        <location evidence="1">Nucleus</location>
    </subcellularLocation>
</comment>
<dbReference type="InterPro" id="IPR029063">
    <property type="entry name" value="SAM-dependent_MTases_sf"/>
</dbReference>
<feature type="region of interest" description="Disordered" evidence="10">
    <location>
        <begin position="101"/>
        <end position="143"/>
    </location>
</feature>
<comment type="similarity">
    <text evidence="9">Belongs to the methyltransferase superfamily. METTL18 family.</text>
</comment>
<dbReference type="InParanoid" id="F4SAB6"/>
<name>F4SAB6_MELLP</name>
<dbReference type="GO" id="GO:0018064">
    <property type="term" value="F:protein-L-histidine N-tele-methyltransferase activity"/>
    <property type="evidence" value="ECO:0007669"/>
    <property type="project" value="UniProtKB-EC"/>
</dbReference>
<evidence type="ECO:0000256" key="3">
    <source>
        <dbReference type="ARBA" id="ARBA00012533"/>
    </source>
</evidence>
<sequence length="430" mass="49366">MFKFDFDLDSLTDTDKHEGSSSDQTNQNLNLNSSNKPIKTPTEPIPESSTDRSGEIKLEELITSLPPFLSYSSIKIKTIPTDSTKSIWKRDLYDAKYQTYLDPETQSDSSTEEEEEDQQKKKKRIDEKSNLNPKSNFKSNGLVGKSNDHVQNLLNDPSDLIPGVYEGGFKTWESSLDLIEYFSTHQTNLKFTNHLKPNQENQNQENQKELIKVLEIGCGTALPTVWFLFKLFYDLLLYEKSNTFDQRDQQDIPDHQPRIEFHFQDFNPEAFYRANQLVLSQTNPTSSTIEEDSGDLELTTDLHTHFLKTLHQHQIQLRFFYGPWHTFLRHPPSCSKLSIQYDLSYSSETIYSPDSVLSLVDLFKRIGSSDLLVACKSVYFGVGGSSYEFMRHCQDRGGKVCTVWSTDLLDRSEVLGVGRLIMKVDWSGVN</sequence>
<feature type="compositionally biased region" description="Low complexity" evidence="10">
    <location>
        <begin position="21"/>
        <end position="35"/>
    </location>
</feature>
<accession>F4SAB6</accession>
<protein>
    <recommendedName>
        <fullName evidence="3">protein-histidine N-methyltransferase</fullName>
        <ecNumber evidence="3">2.1.1.85</ecNumber>
    </recommendedName>
</protein>
<evidence type="ECO:0000256" key="8">
    <source>
        <dbReference type="ARBA" id="ARBA00023242"/>
    </source>
</evidence>
<dbReference type="GO" id="GO:0005634">
    <property type="term" value="C:nucleus"/>
    <property type="evidence" value="ECO:0007669"/>
    <property type="project" value="UniProtKB-SubCell"/>
</dbReference>
<evidence type="ECO:0000313" key="12">
    <source>
        <dbReference type="Proteomes" id="UP000001072"/>
    </source>
</evidence>
<keyword evidence="5" id="KW-0489">Methyltransferase</keyword>
<evidence type="ECO:0000256" key="1">
    <source>
        <dbReference type="ARBA" id="ARBA00004123"/>
    </source>
</evidence>
<dbReference type="InterPro" id="IPR019410">
    <property type="entry name" value="Methyltransf_16"/>
</dbReference>
<feature type="region of interest" description="Disordered" evidence="10">
    <location>
        <begin position="1"/>
        <end position="57"/>
    </location>
</feature>
<proteinExistence type="inferred from homology"/>
<dbReference type="RefSeq" id="XP_007418320.1">
    <property type="nucleotide sequence ID" value="XM_007418258.1"/>
</dbReference>
<dbReference type="EMBL" id="GL883176">
    <property type="protein sequence ID" value="EGF98431.1"/>
    <property type="molecule type" value="Genomic_DNA"/>
</dbReference>
<dbReference type="GO" id="GO:0005737">
    <property type="term" value="C:cytoplasm"/>
    <property type="evidence" value="ECO:0007669"/>
    <property type="project" value="UniProtKB-SubCell"/>
</dbReference>
<dbReference type="AlphaFoldDB" id="F4SAB6"/>
<dbReference type="HOGENOM" id="CLU_038704_1_1_1"/>
<keyword evidence="8" id="KW-0539">Nucleus</keyword>
<dbReference type="Proteomes" id="UP000001072">
    <property type="component" value="Unassembled WGS sequence"/>
</dbReference>
<evidence type="ECO:0000256" key="6">
    <source>
        <dbReference type="ARBA" id="ARBA00022679"/>
    </source>
</evidence>
<dbReference type="OrthoDB" id="2506646at2759"/>
<keyword evidence="12" id="KW-1185">Reference proteome</keyword>
<keyword evidence="4" id="KW-0963">Cytoplasm</keyword>
<dbReference type="PANTHER" id="PTHR14614:SF39">
    <property type="entry name" value="HISTIDINE PROTEIN METHYLTRANSFERASE 1 HOMOLOG"/>
    <property type="match status" value="1"/>
</dbReference>
<evidence type="ECO:0000256" key="5">
    <source>
        <dbReference type="ARBA" id="ARBA00022603"/>
    </source>
</evidence>
<dbReference type="PANTHER" id="PTHR14614">
    <property type="entry name" value="HEPATOCELLULAR CARCINOMA-ASSOCIATED ANTIGEN"/>
    <property type="match status" value="1"/>
</dbReference>
<keyword evidence="6" id="KW-0808">Transferase</keyword>
<dbReference type="VEuPathDB" id="FungiDB:MELLADRAFT_113565"/>
<dbReference type="STRING" id="747676.F4SAB6"/>
<dbReference type="FunCoup" id="F4SAB6">
    <property type="interactions" value="334"/>
</dbReference>
<dbReference type="KEGG" id="mlr:MELLADRAFT_113565"/>
<feature type="compositionally biased region" description="Polar residues" evidence="10">
    <location>
        <begin position="130"/>
        <end position="139"/>
    </location>
</feature>
<dbReference type="EC" id="2.1.1.85" evidence="3"/>
<evidence type="ECO:0000313" key="11">
    <source>
        <dbReference type="EMBL" id="EGF98431.1"/>
    </source>
</evidence>
<keyword evidence="7" id="KW-0949">S-adenosyl-L-methionine</keyword>
<dbReference type="Gene3D" id="3.40.50.150">
    <property type="entry name" value="Vaccinia Virus protein VP39"/>
    <property type="match status" value="1"/>
</dbReference>
<dbReference type="GO" id="GO:0032259">
    <property type="term" value="P:methylation"/>
    <property type="evidence" value="ECO:0007669"/>
    <property type="project" value="UniProtKB-KW"/>
</dbReference>
<reference evidence="12" key="1">
    <citation type="journal article" date="2011" name="Proc. Natl. Acad. Sci. U.S.A.">
        <title>Obligate biotrophy features unraveled by the genomic analysis of rust fungi.</title>
        <authorList>
            <person name="Duplessis S."/>
            <person name="Cuomo C.A."/>
            <person name="Lin Y.-C."/>
            <person name="Aerts A."/>
            <person name="Tisserant E."/>
            <person name="Veneault-Fourrey C."/>
            <person name="Joly D.L."/>
            <person name="Hacquard S."/>
            <person name="Amselem J."/>
            <person name="Cantarel B.L."/>
            <person name="Chiu R."/>
            <person name="Coutinho P.M."/>
            <person name="Feau N."/>
            <person name="Field M."/>
            <person name="Frey P."/>
            <person name="Gelhaye E."/>
            <person name="Goldberg J."/>
            <person name="Grabherr M.G."/>
            <person name="Kodira C.D."/>
            <person name="Kohler A."/>
            <person name="Kuees U."/>
            <person name="Lindquist E.A."/>
            <person name="Lucas S.M."/>
            <person name="Mago R."/>
            <person name="Mauceli E."/>
            <person name="Morin E."/>
            <person name="Murat C."/>
            <person name="Pangilinan J.L."/>
            <person name="Park R."/>
            <person name="Pearson M."/>
            <person name="Quesneville H."/>
            <person name="Rouhier N."/>
            <person name="Sakthikumar S."/>
            <person name="Salamov A.A."/>
            <person name="Schmutz J."/>
            <person name="Selles B."/>
            <person name="Shapiro H."/>
            <person name="Tanguay P."/>
            <person name="Tuskan G.A."/>
            <person name="Henrissat B."/>
            <person name="Van de Peer Y."/>
            <person name="Rouze P."/>
            <person name="Ellis J.G."/>
            <person name="Dodds P.N."/>
            <person name="Schein J.E."/>
            <person name="Zhong S."/>
            <person name="Hamelin R.C."/>
            <person name="Grigoriev I.V."/>
            <person name="Szabo L.J."/>
            <person name="Martin F."/>
        </authorList>
    </citation>
    <scope>NUCLEOTIDE SEQUENCE [LARGE SCALE GENOMIC DNA]</scope>
    <source>
        <strain evidence="12">98AG31 / pathotype 3-4-7</strain>
    </source>
</reference>
<organism evidence="12">
    <name type="scientific">Melampsora larici-populina (strain 98AG31 / pathotype 3-4-7)</name>
    <name type="common">Poplar leaf rust fungus</name>
    <dbReference type="NCBI Taxonomy" id="747676"/>
    <lineage>
        <taxon>Eukaryota</taxon>
        <taxon>Fungi</taxon>
        <taxon>Dikarya</taxon>
        <taxon>Basidiomycota</taxon>
        <taxon>Pucciniomycotina</taxon>
        <taxon>Pucciniomycetes</taxon>
        <taxon>Pucciniales</taxon>
        <taxon>Melampsoraceae</taxon>
        <taxon>Melampsora</taxon>
    </lineage>
</organism>
<evidence type="ECO:0000256" key="4">
    <source>
        <dbReference type="ARBA" id="ARBA00022490"/>
    </source>
</evidence>